<dbReference type="Proteomes" id="UP001157418">
    <property type="component" value="Unassembled WGS sequence"/>
</dbReference>
<proteinExistence type="predicted"/>
<evidence type="ECO:0000313" key="4">
    <source>
        <dbReference type="Proteomes" id="UP001157418"/>
    </source>
</evidence>
<dbReference type="AlphaFoldDB" id="A0AAU9MCB7"/>
<dbReference type="SUPFAM" id="SSF81383">
    <property type="entry name" value="F-box domain"/>
    <property type="match status" value="1"/>
</dbReference>
<accession>A0AAU9MCB7</accession>
<organism evidence="3 4">
    <name type="scientific">Lactuca virosa</name>
    <dbReference type="NCBI Taxonomy" id="75947"/>
    <lineage>
        <taxon>Eukaryota</taxon>
        <taxon>Viridiplantae</taxon>
        <taxon>Streptophyta</taxon>
        <taxon>Embryophyta</taxon>
        <taxon>Tracheophyta</taxon>
        <taxon>Spermatophyta</taxon>
        <taxon>Magnoliopsida</taxon>
        <taxon>eudicotyledons</taxon>
        <taxon>Gunneridae</taxon>
        <taxon>Pentapetalae</taxon>
        <taxon>asterids</taxon>
        <taxon>campanulids</taxon>
        <taxon>Asterales</taxon>
        <taxon>Asteraceae</taxon>
        <taxon>Cichorioideae</taxon>
        <taxon>Cichorieae</taxon>
        <taxon>Lactucinae</taxon>
        <taxon>Lactuca</taxon>
    </lineage>
</organism>
<dbReference type="InterPro" id="IPR036047">
    <property type="entry name" value="F-box-like_dom_sf"/>
</dbReference>
<evidence type="ECO:0000259" key="2">
    <source>
        <dbReference type="Pfam" id="PF12937"/>
    </source>
</evidence>
<dbReference type="Pfam" id="PF12937">
    <property type="entry name" value="F-box-like"/>
    <property type="match status" value="1"/>
</dbReference>
<evidence type="ECO:0000256" key="1">
    <source>
        <dbReference type="SAM" id="MobiDB-lite"/>
    </source>
</evidence>
<feature type="region of interest" description="Disordered" evidence="1">
    <location>
        <begin position="297"/>
        <end position="318"/>
    </location>
</feature>
<sequence>MKNIVKYSKEDADASSPFSRLPDEIILQIINKLIDLKTLGFCYLVSKRFSSIVLQVDAISFTVPFIDPNIPDKNTVDDVAPSRPFPPMVSSFFGESFLSAYTFLSKLKGVKSLCIELASFGHRAIDNRCLFKWMVKFRNRIESFMFLSPHSVYDKDGLSLSGNGDEEEENLVVHGMFRRNFEISFQCLEDVIAWHIMLMDIVKDLPMLEEVSITDSGRRGRLSLNGEKLIEVKEWVNSASKAEFNRVEVPTVMSNGYIPLLKLPVSGYVMKGIYFGIMKMKDLEGGNEGLMNIEDASEDKEEAAYTEAYESGTDAKFN</sequence>
<dbReference type="InterPro" id="IPR001810">
    <property type="entry name" value="F-box_dom"/>
</dbReference>
<reference evidence="3 4" key="1">
    <citation type="submission" date="2022-01" db="EMBL/GenBank/DDBJ databases">
        <authorList>
            <person name="Xiong W."/>
            <person name="Schranz E."/>
        </authorList>
    </citation>
    <scope>NUCLEOTIDE SEQUENCE [LARGE SCALE GENOMIC DNA]</scope>
</reference>
<dbReference type="PANTHER" id="PTHR31215">
    <property type="entry name" value="OS05G0510400 PROTEIN-RELATED"/>
    <property type="match status" value="1"/>
</dbReference>
<dbReference type="EMBL" id="CAKMRJ010001827">
    <property type="protein sequence ID" value="CAH1424686.1"/>
    <property type="molecule type" value="Genomic_DNA"/>
</dbReference>
<keyword evidence="4" id="KW-1185">Reference proteome</keyword>
<dbReference type="CDD" id="cd09917">
    <property type="entry name" value="F-box_SF"/>
    <property type="match status" value="1"/>
</dbReference>
<evidence type="ECO:0000313" key="3">
    <source>
        <dbReference type="EMBL" id="CAH1424686.1"/>
    </source>
</evidence>
<feature type="domain" description="F-box" evidence="2">
    <location>
        <begin position="18"/>
        <end position="53"/>
    </location>
</feature>
<comment type="caution">
    <text evidence="3">The sequence shown here is derived from an EMBL/GenBank/DDBJ whole genome shotgun (WGS) entry which is preliminary data.</text>
</comment>
<name>A0AAU9MCB7_9ASTR</name>
<protein>
    <recommendedName>
        <fullName evidence="2">F-box domain-containing protein</fullName>
    </recommendedName>
</protein>
<gene>
    <name evidence="3" type="ORF">LVIROSA_LOCUS11876</name>
</gene>
<dbReference type="InterPro" id="IPR044809">
    <property type="entry name" value="AUF1-like"/>
</dbReference>